<keyword evidence="5" id="KW-0813">Transport</keyword>
<dbReference type="Proteomes" id="UP000422736">
    <property type="component" value="Chromosome 5"/>
</dbReference>
<evidence type="ECO:0000256" key="4">
    <source>
        <dbReference type="ARBA" id="ARBA00020106"/>
    </source>
</evidence>
<evidence type="ECO:0000256" key="13">
    <source>
        <dbReference type="SAM" id="SignalP"/>
    </source>
</evidence>
<gene>
    <name evidence="14" type="primary">SOP4</name>
    <name evidence="14" type="ORF">FIM1_3355</name>
</gene>
<keyword evidence="11" id="KW-0472">Membrane</keyword>
<comment type="subcellular location">
    <subcellularLocation>
        <location evidence="2">Endoplasmic reticulum membrane</location>
        <topology evidence="2">Single-pass type I membrane protein</topology>
    </subcellularLocation>
</comment>
<evidence type="ECO:0000256" key="6">
    <source>
        <dbReference type="ARBA" id="ARBA00022692"/>
    </source>
</evidence>
<keyword evidence="15" id="KW-1185">Reference proteome</keyword>
<comment type="similarity">
    <text evidence="3">Belongs to the SOP4 family.</text>
</comment>
<reference evidence="14 15" key="2">
    <citation type="submission" date="2019-11" db="EMBL/GenBank/DDBJ databases">
        <authorList>
            <person name="Lu H."/>
        </authorList>
    </citation>
    <scope>NUCLEOTIDE SEQUENCE [LARGE SCALE GENOMIC DNA]</scope>
    <source>
        <strain evidence="14 15">FIM1</strain>
    </source>
</reference>
<evidence type="ECO:0000256" key="5">
    <source>
        <dbReference type="ARBA" id="ARBA00022448"/>
    </source>
</evidence>
<dbReference type="EMBL" id="CP015058">
    <property type="protein sequence ID" value="QGN16636.1"/>
    <property type="molecule type" value="Genomic_DNA"/>
</dbReference>
<comment type="function">
    <text evidence="1">Involved in the export of PMA1, possibly through the monitoring or assisting of PMA1 folding and acquisition of competence to enter vesicles.</text>
</comment>
<keyword evidence="9" id="KW-0653">Protein transport</keyword>
<proteinExistence type="inferred from homology"/>
<keyword evidence="7 13" id="KW-0732">Signal</keyword>
<keyword evidence="8" id="KW-0256">Endoplasmic reticulum</keyword>
<evidence type="ECO:0000256" key="1">
    <source>
        <dbReference type="ARBA" id="ARBA00002205"/>
    </source>
</evidence>
<evidence type="ECO:0000256" key="8">
    <source>
        <dbReference type="ARBA" id="ARBA00022824"/>
    </source>
</evidence>
<sequence>MRYIFALILLLCQLVNPCLAFDIKGRLDLKLRNVSNHDIMRTQFKIYRINDDSNDIYSLSTRLESAAGEFTFRDVPIDTGLNQTTYFALHSSSLEFNLKPNRILIEVIGSGADAEPTVKAYENKFGREYFPSPDILFPETLKPVELDAEGRITITVMNKQPIRRYIIVRNPGILSSGPIASILNSRLKLAGVITVIMMFVFPFLLEKLDPETAKAVRQQKFEKANAKYLTKDKK</sequence>
<dbReference type="InterPro" id="IPR031395">
    <property type="entry name" value="Sop4"/>
</dbReference>
<evidence type="ECO:0000256" key="9">
    <source>
        <dbReference type="ARBA" id="ARBA00022927"/>
    </source>
</evidence>
<evidence type="ECO:0000256" key="7">
    <source>
        <dbReference type="ARBA" id="ARBA00022729"/>
    </source>
</evidence>
<name>A0ABX6EYD9_KLUMA</name>
<keyword evidence="12" id="KW-0325">Glycoprotein</keyword>
<evidence type="ECO:0000256" key="2">
    <source>
        <dbReference type="ARBA" id="ARBA00004115"/>
    </source>
</evidence>
<organism evidence="14 15">
    <name type="scientific">Kluyveromyces marxianus</name>
    <name type="common">Yeast</name>
    <name type="synonym">Candida kefyr</name>
    <dbReference type="NCBI Taxonomy" id="4911"/>
    <lineage>
        <taxon>Eukaryota</taxon>
        <taxon>Fungi</taxon>
        <taxon>Dikarya</taxon>
        <taxon>Ascomycota</taxon>
        <taxon>Saccharomycotina</taxon>
        <taxon>Saccharomycetes</taxon>
        <taxon>Saccharomycetales</taxon>
        <taxon>Saccharomycetaceae</taxon>
        <taxon>Kluyveromyces</taxon>
    </lineage>
</organism>
<protein>
    <recommendedName>
        <fullName evidence="4">Protein SOP4</fullName>
    </recommendedName>
</protein>
<evidence type="ECO:0000256" key="11">
    <source>
        <dbReference type="ARBA" id="ARBA00023136"/>
    </source>
</evidence>
<evidence type="ECO:0000313" key="14">
    <source>
        <dbReference type="EMBL" id="QGN16636.1"/>
    </source>
</evidence>
<keyword evidence="6" id="KW-0812">Transmembrane</keyword>
<keyword evidence="10" id="KW-1133">Transmembrane helix</keyword>
<accession>A0ABX6EYD9</accession>
<feature type="chain" id="PRO_5046994976" description="Protein SOP4" evidence="13">
    <location>
        <begin position="21"/>
        <end position="234"/>
    </location>
</feature>
<evidence type="ECO:0000256" key="3">
    <source>
        <dbReference type="ARBA" id="ARBA00007486"/>
    </source>
</evidence>
<evidence type="ECO:0000313" key="15">
    <source>
        <dbReference type="Proteomes" id="UP000422736"/>
    </source>
</evidence>
<feature type="signal peptide" evidence="13">
    <location>
        <begin position="1"/>
        <end position="20"/>
    </location>
</feature>
<evidence type="ECO:0000256" key="12">
    <source>
        <dbReference type="ARBA" id="ARBA00023180"/>
    </source>
</evidence>
<reference evidence="14 15" key="1">
    <citation type="submission" date="2016-03" db="EMBL/GenBank/DDBJ databases">
        <title>How can Kluyveromyces marxianus grow so fast - potential evolutionary course in Saccharomyces Complex revealed by comparative genomics.</title>
        <authorList>
            <person name="Mo W."/>
            <person name="Lu W."/>
            <person name="Yang X."/>
            <person name="Qi J."/>
            <person name="Lv H."/>
        </authorList>
    </citation>
    <scope>NUCLEOTIDE SEQUENCE [LARGE SCALE GENOMIC DNA]</scope>
    <source>
        <strain evidence="14 15">FIM1</strain>
    </source>
</reference>
<evidence type="ECO:0000256" key="10">
    <source>
        <dbReference type="ARBA" id="ARBA00022989"/>
    </source>
</evidence>
<dbReference type="Pfam" id="PF17081">
    <property type="entry name" value="SOP4"/>
    <property type="match status" value="1"/>
</dbReference>